<dbReference type="EMBL" id="CP003130">
    <property type="protein sequence ID" value="AEU36019.1"/>
    <property type="molecule type" value="Genomic_DNA"/>
</dbReference>
<evidence type="ECO:0000313" key="4">
    <source>
        <dbReference type="Proteomes" id="UP000007113"/>
    </source>
</evidence>
<dbReference type="AlphaFoldDB" id="G8NPK7"/>
<protein>
    <submittedName>
        <fullName evidence="3">Transposase IS111A/IS1328/IS1533</fullName>
    </submittedName>
</protein>
<dbReference type="InterPro" id="IPR047650">
    <property type="entry name" value="Transpos_IS110"/>
</dbReference>
<dbReference type="eggNOG" id="COG3547">
    <property type="taxonomic scope" value="Bacteria"/>
</dbReference>
<organism evidence="3 4">
    <name type="scientific">Granulicella mallensis (strain ATCC BAA-1857 / DSM 23137 / MP5ACTX8)</name>
    <dbReference type="NCBI Taxonomy" id="682795"/>
    <lineage>
        <taxon>Bacteria</taxon>
        <taxon>Pseudomonadati</taxon>
        <taxon>Acidobacteriota</taxon>
        <taxon>Terriglobia</taxon>
        <taxon>Terriglobales</taxon>
        <taxon>Acidobacteriaceae</taxon>
        <taxon>Granulicella</taxon>
    </lineage>
</organism>
<evidence type="ECO:0000313" key="3">
    <source>
        <dbReference type="EMBL" id="AEU36019.1"/>
    </source>
</evidence>
<gene>
    <name evidence="3" type="ordered locus">AciX8_1680</name>
</gene>
<feature type="domain" description="Transposase IS116/IS110/IS902 C-terminal" evidence="2">
    <location>
        <begin position="187"/>
        <end position="268"/>
    </location>
</feature>
<dbReference type="PANTHER" id="PTHR33055">
    <property type="entry name" value="TRANSPOSASE FOR INSERTION SEQUENCE ELEMENT IS1111A"/>
    <property type="match status" value="1"/>
</dbReference>
<dbReference type="Pfam" id="PF02371">
    <property type="entry name" value="Transposase_20"/>
    <property type="match status" value="1"/>
</dbReference>
<dbReference type="InterPro" id="IPR002525">
    <property type="entry name" value="Transp_IS110-like_N"/>
</dbReference>
<feature type="domain" description="Transposase IS110-like N-terminal" evidence="1">
    <location>
        <begin position="3"/>
        <end position="142"/>
    </location>
</feature>
<dbReference type="Proteomes" id="UP000007113">
    <property type="component" value="Chromosome"/>
</dbReference>
<name>G8NPK7_GRAMM</name>
<keyword evidence="4" id="KW-1185">Reference proteome</keyword>
<dbReference type="Pfam" id="PF01548">
    <property type="entry name" value="DEDD_Tnp_IS110"/>
    <property type="match status" value="1"/>
</dbReference>
<evidence type="ECO:0000259" key="1">
    <source>
        <dbReference type="Pfam" id="PF01548"/>
    </source>
</evidence>
<dbReference type="STRING" id="682795.AciX8_1680"/>
<dbReference type="GO" id="GO:0006313">
    <property type="term" value="P:DNA transposition"/>
    <property type="evidence" value="ECO:0007669"/>
    <property type="project" value="InterPro"/>
</dbReference>
<dbReference type="NCBIfam" id="NF033542">
    <property type="entry name" value="transpos_IS110"/>
    <property type="match status" value="1"/>
</dbReference>
<dbReference type="HOGENOM" id="CLU_036902_5_1_0"/>
<accession>G8NPK7</accession>
<dbReference type="KEGG" id="gma:AciX8_1680"/>
<dbReference type="PANTHER" id="PTHR33055:SF13">
    <property type="entry name" value="TRANSPOSASE"/>
    <property type="match status" value="1"/>
</dbReference>
<dbReference type="GO" id="GO:0003677">
    <property type="term" value="F:DNA binding"/>
    <property type="evidence" value="ECO:0007669"/>
    <property type="project" value="InterPro"/>
</dbReference>
<proteinExistence type="predicted"/>
<evidence type="ECO:0000259" key="2">
    <source>
        <dbReference type="Pfam" id="PF02371"/>
    </source>
</evidence>
<reference evidence="3 4" key="1">
    <citation type="submission" date="2011-11" db="EMBL/GenBank/DDBJ databases">
        <title>Complete sequence of Granulicella mallensis MP5ACTX8.</title>
        <authorList>
            <consortium name="US DOE Joint Genome Institute"/>
            <person name="Lucas S."/>
            <person name="Copeland A."/>
            <person name="Lapidus A."/>
            <person name="Cheng J.-F."/>
            <person name="Goodwin L."/>
            <person name="Pitluck S."/>
            <person name="Peters L."/>
            <person name="Lu M."/>
            <person name="Detter J.C."/>
            <person name="Han C."/>
            <person name="Tapia R."/>
            <person name="Land M."/>
            <person name="Hauser L."/>
            <person name="Kyrpides N."/>
            <person name="Ivanova N."/>
            <person name="Mikhailova N."/>
            <person name="Pagani I."/>
            <person name="Rawat S."/>
            <person name="Mannisto M."/>
            <person name="Haggblom M."/>
            <person name="Woyke T."/>
        </authorList>
    </citation>
    <scope>NUCLEOTIDE SEQUENCE [LARGE SCALE GENOMIC DNA]</scope>
    <source>
        <strain evidence="4">ATCC BAA-1857 / DSM 23137 / MP5ACTX8</strain>
    </source>
</reference>
<sequence>MICGVDISSASLAVRIGREGAAASFANTVEGISELVAFCRLHQVDLVAMEATGGYEKQSFALLSEQGLAVTILNPRAVRQFALSMGRAEKTDAIDAGMIAWFAEVKNSQPMCLSPASQHHLRALVTRLRQLTEVHTAQRNQQRLITDPAVQASFTELLAVINRQIRELAAAIAALLAADPLWSQLDQAFRTIKGVADRTVARLMAEMPEIGTLSNKTISKLAGVAPLANDSGKHQGKRRVRGGRSSVREILFIVASVVGRYEPDFIAFRERLANAGKPPKVIRIALAHKLLVRLNAKAREVRSQFLHSQPNPSSQQSITA</sequence>
<dbReference type="InterPro" id="IPR003346">
    <property type="entry name" value="Transposase_20"/>
</dbReference>
<dbReference type="GO" id="GO:0004803">
    <property type="term" value="F:transposase activity"/>
    <property type="evidence" value="ECO:0007669"/>
    <property type="project" value="InterPro"/>
</dbReference>